<evidence type="ECO:0000256" key="1">
    <source>
        <dbReference type="SAM" id="MobiDB-lite"/>
    </source>
</evidence>
<keyword evidence="4" id="KW-1185">Reference proteome</keyword>
<dbReference type="SMART" id="SM00834">
    <property type="entry name" value="CxxC_CXXC_SSSS"/>
    <property type="match status" value="1"/>
</dbReference>
<feature type="domain" description="Putative regulatory protein FmdB zinc ribbon" evidence="2">
    <location>
        <begin position="1"/>
        <end position="42"/>
    </location>
</feature>
<reference evidence="3 4" key="1">
    <citation type="submission" date="2019-02" db="EMBL/GenBank/DDBJ databases">
        <title>Deep-cultivation of Planctomycetes and their phenomic and genomic characterization uncovers novel biology.</title>
        <authorList>
            <person name="Wiegand S."/>
            <person name="Jogler M."/>
            <person name="Boedeker C."/>
            <person name="Pinto D."/>
            <person name="Vollmers J."/>
            <person name="Rivas-Marin E."/>
            <person name="Kohn T."/>
            <person name="Peeters S.H."/>
            <person name="Heuer A."/>
            <person name="Rast P."/>
            <person name="Oberbeckmann S."/>
            <person name="Bunk B."/>
            <person name="Jeske O."/>
            <person name="Meyerdierks A."/>
            <person name="Storesund J.E."/>
            <person name="Kallscheuer N."/>
            <person name="Luecker S."/>
            <person name="Lage O.M."/>
            <person name="Pohl T."/>
            <person name="Merkel B.J."/>
            <person name="Hornburger P."/>
            <person name="Mueller R.-W."/>
            <person name="Bruemmer F."/>
            <person name="Labrenz M."/>
            <person name="Spormann A.M."/>
            <person name="Op Den Camp H."/>
            <person name="Overmann J."/>
            <person name="Amann R."/>
            <person name="Jetten M.S.M."/>
            <person name="Mascher T."/>
            <person name="Medema M.H."/>
            <person name="Devos D.P."/>
            <person name="Kaster A.-K."/>
            <person name="Ovreas L."/>
            <person name="Rohde M."/>
            <person name="Galperin M.Y."/>
            <person name="Jogler C."/>
        </authorList>
    </citation>
    <scope>NUCLEOTIDE SEQUENCE [LARGE SCALE GENOMIC DNA]</scope>
    <source>
        <strain evidence="3 4">Pan14r</strain>
    </source>
</reference>
<name>A0A5C5Y546_9PLAN</name>
<organism evidence="3 4">
    <name type="scientific">Crateriforma conspicua</name>
    <dbReference type="NCBI Taxonomy" id="2527996"/>
    <lineage>
        <taxon>Bacteria</taxon>
        <taxon>Pseudomonadati</taxon>
        <taxon>Planctomycetota</taxon>
        <taxon>Planctomycetia</taxon>
        <taxon>Planctomycetales</taxon>
        <taxon>Planctomycetaceae</taxon>
        <taxon>Crateriforma</taxon>
    </lineage>
</organism>
<dbReference type="PANTHER" id="PTHR34404">
    <property type="entry name" value="REGULATORY PROTEIN, FMDB FAMILY"/>
    <property type="match status" value="1"/>
</dbReference>
<proteinExistence type="predicted"/>
<comment type="caution">
    <text evidence="3">The sequence shown here is derived from an EMBL/GenBank/DDBJ whole genome shotgun (WGS) entry which is preliminary data.</text>
</comment>
<gene>
    <name evidence="3" type="ORF">Pan14r_16910</name>
</gene>
<protein>
    <submittedName>
        <fullName evidence="3">Zinc ribbon domain protein</fullName>
    </submittedName>
</protein>
<dbReference type="AlphaFoldDB" id="A0A5C5Y546"/>
<dbReference type="NCBIfam" id="TIGR02605">
    <property type="entry name" value="CxxC_CxxC_SSSS"/>
    <property type="match status" value="1"/>
</dbReference>
<accession>A0A5C5Y546</accession>
<dbReference type="OrthoDB" id="9813321at2"/>
<dbReference type="Proteomes" id="UP000317238">
    <property type="component" value="Unassembled WGS sequence"/>
</dbReference>
<dbReference type="PANTHER" id="PTHR34404:SF2">
    <property type="entry name" value="CONSERVED SERINE RICH PROTEIN"/>
    <property type="match status" value="1"/>
</dbReference>
<evidence type="ECO:0000313" key="4">
    <source>
        <dbReference type="Proteomes" id="UP000317238"/>
    </source>
</evidence>
<evidence type="ECO:0000313" key="3">
    <source>
        <dbReference type="EMBL" id="TWT69405.1"/>
    </source>
</evidence>
<dbReference type="RefSeq" id="WP_145299211.1">
    <property type="nucleotide sequence ID" value="NZ_CP036319.1"/>
</dbReference>
<feature type="compositionally biased region" description="Basic and acidic residues" evidence="1">
    <location>
        <begin position="66"/>
        <end position="83"/>
    </location>
</feature>
<evidence type="ECO:0000259" key="2">
    <source>
        <dbReference type="SMART" id="SM00834"/>
    </source>
</evidence>
<dbReference type="Pfam" id="PF09723">
    <property type="entry name" value="Zn_ribbon_8"/>
    <property type="match status" value="1"/>
</dbReference>
<sequence>MPTYDYECDACGHEMELFQGINDPVKKKCPECGKSKLRRLFGSGAAIMFKGSGFYETDYRSDSYKKGAAADKKSSESKSDSKSKAKSKTSAKSKKAD</sequence>
<dbReference type="InterPro" id="IPR013429">
    <property type="entry name" value="Regulatory_FmdB_Zinc_ribbon"/>
</dbReference>
<feature type="compositionally biased region" description="Basic residues" evidence="1">
    <location>
        <begin position="84"/>
        <end position="97"/>
    </location>
</feature>
<dbReference type="EMBL" id="SJPL01000001">
    <property type="protein sequence ID" value="TWT69405.1"/>
    <property type="molecule type" value="Genomic_DNA"/>
</dbReference>
<feature type="region of interest" description="Disordered" evidence="1">
    <location>
        <begin position="66"/>
        <end position="97"/>
    </location>
</feature>